<reference evidence="1 2" key="1">
    <citation type="journal article" date="2019" name="Int. J. Syst. Evol. Microbiol.">
        <title>The Global Catalogue of Microorganisms (GCM) 10K type strain sequencing project: providing services to taxonomists for standard genome sequencing and annotation.</title>
        <authorList>
            <consortium name="The Broad Institute Genomics Platform"/>
            <consortium name="The Broad Institute Genome Sequencing Center for Infectious Disease"/>
            <person name="Wu L."/>
            <person name="Ma J."/>
        </authorList>
    </citation>
    <scope>NUCLEOTIDE SEQUENCE [LARGE SCALE GENOMIC DNA]</scope>
    <source>
        <strain evidence="1 2">JCM 14735</strain>
    </source>
</reference>
<dbReference type="Gene3D" id="3.30.300.20">
    <property type="match status" value="1"/>
</dbReference>
<dbReference type="SUPFAM" id="SSF82784">
    <property type="entry name" value="OsmC-like"/>
    <property type="match status" value="1"/>
</dbReference>
<organism evidence="1 2">
    <name type="scientific">Kocuria aegyptia</name>
    <dbReference type="NCBI Taxonomy" id="330943"/>
    <lineage>
        <taxon>Bacteria</taxon>
        <taxon>Bacillati</taxon>
        <taxon>Actinomycetota</taxon>
        <taxon>Actinomycetes</taxon>
        <taxon>Micrococcales</taxon>
        <taxon>Micrococcaceae</taxon>
        <taxon>Kocuria</taxon>
    </lineage>
</organism>
<dbReference type="PANTHER" id="PTHR34352:SF1">
    <property type="entry name" value="PROTEIN YHFA"/>
    <property type="match status" value="1"/>
</dbReference>
<accession>A0ABN2KZ65</accession>
<dbReference type="Pfam" id="PF02566">
    <property type="entry name" value="OsmC"/>
    <property type="match status" value="1"/>
</dbReference>
<dbReference type="InterPro" id="IPR003718">
    <property type="entry name" value="OsmC/Ohr_fam"/>
</dbReference>
<dbReference type="InterPro" id="IPR015946">
    <property type="entry name" value="KH_dom-like_a/b"/>
</dbReference>
<keyword evidence="2" id="KW-1185">Reference proteome</keyword>
<protein>
    <submittedName>
        <fullName evidence="1">OsmC family protein</fullName>
    </submittedName>
</protein>
<name>A0ABN2KZ65_9MICC</name>
<dbReference type="Proteomes" id="UP001501204">
    <property type="component" value="Unassembled WGS sequence"/>
</dbReference>
<dbReference type="RefSeq" id="WP_344123829.1">
    <property type="nucleotide sequence ID" value="NZ_BAAAOA010000046.1"/>
</dbReference>
<proteinExistence type="predicted"/>
<evidence type="ECO:0000313" key="2">
    <source>
        <dbReference type="Proteomes" id="UP001501204"/>
    </source>
</evidence>
<dbReference type="InterPro" id="IPR036102">
    <property type="entry name" value="OsmC/Ohrsf"/>
</dbReference>
<gene>
    <name evidence="1" type="ORF">GCM10009767_29970</name>
</gene>
<dbReference type="EMBL" id="BAAAOA010000046">
    <property type="protein sequence ID" value="GAA1770142.1"/>
    <property type="molecule type" value="Genomic_DNA"/>
</dbReference>
<comment type="caution">
    <text evidence="1">The sequence shown here is derived from an EMBL/GenBank/DDBJ whole genome shotgun (WGS) entry which is preliminary data.</text>
</comment>
<sequence length="154" mass="16344">MSEIKDPTPRSVELSRTTTGHYIARNLAGAEIAFGRGEGLLSPVELLLAAIAGCSSIDVDTATSRSAEPSQFRVEATGQKVVEENGANRLADLRLSFHLSFPDDAAGRKAAGMVERLVALSHDKYCTVSRTVEHGTAVRHDVSVGIDGAADEPR</sequence>
<evidence type="ECO:0000313" key="1">
    <source>
        <dbReference type="EMBL" id="GAA1770142.1"/>
    </source>
</evidence>
<dbReference type="PANTHER" id="PTHR34352">
    <property type="entry name" value="PROTEIN YHFA"/>
    <property type="match status" value="1"/>
</dbReference>